<sequence length="168" mass="19110">MKEAGIICTASSHPTTGWVVPFTVVEEKPYGQRGRFIAWTREKNDKDDCEADVPLGHISRYLDVVYDETATLFDLKASFFQMALPVNRRASFRCRTESGELVEFTRLPMGYKCSPEILNTITRVLAGDPALVLPQYAAPTQNYKYTFGLITSEEVVHTKRWKFGESKF</sequence>
<dbReference type="Proteomes" id="UP000192257">
    <property type="component" value="Unassembled WGS sequence"/>
</dbReference>
<protein>
    <submittedName>
        <fullName evidence="1">Uncharacterized protein</fullName>
    </submittedName>
</protein>
<name>A0A1X0NZE2_9TRYP</name>
<dbReference type="RefSeq" id="XP_028883625.1">
    <property type="nucleotide sequence ID" value="XM_029025309.1"/>
</dbReference>
<evidence type="ECO:0000313" key="2">
    <source>
        <dbReference type="Proteomes" id="UP000192257"/>
    </source>
</evidence>
<dbReference type="OrthoDB" id="251499at2759"/>
<dbReference type="EMBL" id="NBCO01000012">
    <property type="protein sequence ID" value="ORC89559.1"/>
    <property type="molecule type" value="Genomic_DNA"/>
</dbReference>
<dbReference type="AlphaFoldDB" id="A0A1X0NZE2"/>
<dbReference type="InterPro" id="IPR043128">
    <property type="entry name" value="Rev_trsase/Diguanyl_cyclase"/>
</dbReference>
<accession>A0A1X0NZE2</accession>
<dbReference type="VEuPathDB" id="TriTrypDB:TM35_000123340"/>
<evidence type="ECO:0000313" key="1">
    <source>
        <dbReference type="EMBL" id="ORC89559.1"/>
    </source>
</evidence>
<comment type="caution">
    <text evidence="1">The sequence shown here is derived from an EMBL/GenBank/DDBJ whole genome shotgun (WGS) entry which is preliminary data.</text>
</comment>
<organism evidence="1 2">
    <name type="scientific">Trypanosoma theileri</name>
    <dbReference type="NCBI Taxonomy" id="67003"/>
    <lineage>
        <taxon>Eukaryota</taxon>
        <taxon>Discoba</taxon>
        <taxon>Euglenozoa</taxon>
        <taxon>Kinetoplastea</taxon>
        <taxon>Metakinetoplastina</taxon>
        <taxon>Trypanosomatida</taxon>
        <taxon>Trypanosomatidae</taxon>
        <taxon>Trypanosoma</taxon>
    </lineage>
</organism>
<reference evidence="1 2" key="1">
    <citation type="submission" date="2017-03" db="EMBL/GenBank/DDBJ databases">
        <title>An alternative strategy for trypanosome survival in the mammalian bloodstream revealed through genome and transcriptome analysis of the ubiquitous bovine parasite Trypanosoma (Megatrypanum) theileri.</title>
        <authorList>
            <person name="Kelly S."/>
            <person name="Ivens A."/>
            <person name="Mott A."/>
            <person name="O'Neill E."/>
            <person name="Emms D."/>
            <person name="Macleod O."/>
            <person name="Voorheis P."/>
            <person name="Matthews J."/>
            <person name="Matthews K."/>
            <person name="Carrington M."/>
        </authorList>
    </citation>
    <scope>NUCLEOTIDE SEQUENCE [LARGE SCALE GENOMIC DNA]</scope>
    <source>
        <strain evidence="1">Edinburgh</strain>
    </source>
</reference>
<gene>
    <name evidence="1" type="ORF">TM35_000123340</name>
</gene>
<dbReference type="Gene3D" id="3.10.10.10">
    <property type="entry name" value="HIV Type 1 Reverse Transcriptase, subunit A, domain 1"/>
    <property type="match status" value="1"/>
</dbReference>
<dbReference type="SUPFAM" id="SSF56672">
    <property type="entry name" value="DNA/RNA polymerases"/>
    <property type="match status" value="1"/>
</dbReference>
<dbReference type="InterPro" id="IPR043502">
    <property type="entry name" value="DNA/RNA_pol_sf"/>
</dbReference>
<dbReference type="Gene3D" id="3.30.70.270">
    <property type="match status" value="1"/>
</dbReference>
<keyword evidence="2" id="KW-1185">Reference proteome</keyword>
<dbReference type="GeneID" id="39985089"/>
<proteinExistence type="predicted"/>